<evidence type="ECO:0000256" key="3">
    <source>
        <dbReference type="ARBA" id="ARBA00022692"/>
    </source>
</evidence>
<evidence type="ECO:0000256" key="4">
    <source>
        <dbReference type="ARBA" id="ARBA00022989"/>
    </source>
</evidence>
<sequence>MAEYNTIRAAGVSGARAAQIDEGLRAHMNKVYGTMSVGTLITFAAAWAIAGLATTTDPAQAAVQIGADRYLTALGQAIYMSPLKWVIMLAPLAFIFLGFGAAVNRLSAAGVQTMFYGFAVLMGLSISSIFITFTGYSIAQVFLVTSIAFAGLSLYGYTTKKDISGWGSFLIMGVIGLIAASLINIFLGSPAIAFAVSILGVLIFAGLTAYDTQRIKSEYIEHAAHSDQEWLAKAAIMGALSLYLDFINMFMMLLQLLGNRE</sequence>
<dbReference type="PANTHER" id="PTHR23291:SF50">
    <property type="entry name" value="PROTEIN LIFEGUARD 4"/>
    <property type="match status" value="1"/>
</dbReference>
<feature type="transmembrane region" description="Helical" evidence="6">
    <location>
        <begin position="115"/>
        <end position="133"/>
    </location>
</feature>
<dbReference type="CDD" id="cd10432">
    <property type="entry name" value="BI-1-like_bacterial"/>
    <property type="match status" value="1"/>
</dbReference>
<comment type="subcellular location">
    <subcellularLocation>
        <location evidence="1">Membrane</location>
        <topology evidence="1">Multi-pass membrane protein</topology>
    </subcellularLocation>
</comment>
<proteinExistence type="inferred from homology"/>
<protein>
    <submittedName>
        <fullName evidence="7">Bax inhibitor-1/YccA family protein</fullName>
    </submittedName>
</protein>
<feature type="transmembrane region" description="Helical" evidence="6">
    <location>
        <begin position="169"/>
        <end position="186"/>
    </location>
</feature>
<comment type="caution">
    <text evidence="7">The sequence shown here is derived from an EMBL/GenBank/DDBJ whole genome shotgun (WGS) entry which is preliminary data.</text>
</comment>
<evidence type="ECO:0000256" key="5">
    <source>
        <dbReference type="ARBA" id="ARBA00023136"/>
    </source>
</evidence>
<dbReference type="Proteomes" id="UP000681356">
    <property type="component" value="Unassembled WGS sequence"/>
</dbReference>
<evidence type="ECO:0000313" key="7">
    <source>
        <dbReference type="EMBL" id="MBS0126114.1"/>
    </source>
</evidence>
<evidence type="ECO:0000313" key="8">
    <source>
        <dbReference type="Proteomes" id="UP000681356"/>
    </source>
</evidence>
<feature type="transmembrane region" description="Helical" evidence="6">
    <location>
        <begin position="85"/>
        <end position="103"/>
    </location>
</feature>
<accession>A0A8J7WJF4</accession>
<feature type="transmembrane region" description="Helical" evidence="6">
    <location>
        <begin position="192"/>
        <end position="210"/>
    </location>
</feature>
<evidence type="ECO:0000256" key="2">
    <source>
        <dbReference type="ARBA" id="ARBA00010350"/>
    </source>
</evidence>
<organism evidence="7 8">
    <name type="scientific">Thetidibacter halocola</name>
    <dbReference type="NCBI Taxonomy" id="2827239"/>
    <lineage>
        <taxon>Bacteria</taxon>
        <taxon>Pseudomonadati</taxon>
        <taxon>Pseudomonadota</taxon>
        <taxon>Alphaproteobacteria</taxon>
        <taxon>Rhodobacterales</taxon>
        <taxon>Roseobacteraceae</taxon>
        <taxon>Thetidibacter</taxon>
    </lineage>
</organism>
<dbReference type="PANTHER" id="PTHR23291">
    <property type="entry name" value="BAX INHIBITOR-RELATED"/>
    <property type="match status" value="1"/>
</dbReference>
<keyword evidence="3 6" id="KW-0812">Transmembrane</keyword>
<dbReference type="GO" id="GO:0005886">
    <property type="term" value="C:plasma membrane"/>
    <property type="evidence" value="ECO:0007669"/>
    <property type="project" value="TreeGrafter"/>
</dbReference>
<keyword evidence="5 6" id="KW-0472">Membrane</keyword>
<dbReference type="RefSeq" id="WP_212538073.1">
    <property type="nucleotide sequence ID" value="NZ_JAGTUU010000008.1"/>
</dbReference>
<dbReference type="AlphaFoldDB" id="A0A8J7WJF4"/>
<evidence type="ECO:0000256" key="1">
    <source>
        <dbReference type="ARBA" id="ARBA00004141"/>
    </source>
</evidence>
<comment type="similarity">
    <text evidence="2 6">Belongs to the BI1 family.</text>
</comment>
<feature type="transmembrane region" description="Helical" evidence="6">
    <location>
        <begin position="230"/>
        <end position="254"/>
    </location>
</feature>
<evidence type="ECO:0000256" key="6">
    <source>
        <dbReference type="RuleBase" id="RU004379"/>
    </source>
</evidence>
<name>A0A8J7WJF4_9RHOB</name>
<keyword evidence="4 6" id="KW-1133">Transmembrane helix</keyword>
<dbReference type="InterPro" id="IPR006214">
    <property type="entry name" value="Bax_inhibitor_1-related"/>
</dbReference>
<feature type="transmembrane region" description="Helical" evidence="6">
    <location>
        <begin position="31"/>
        <end position="50"/>
    </location>
</feature>
<dbReference type="Pfam" id="PF01027">
    <property type="entry name" value="Bax1-I"/>
    <property type="match status" value="1"/>
</dbReference>
<gene>
    <name evidence="7" type="ORF">KB874_18665</name>
</gene>
<reference evidence="7" key="1">
    <citation type="submission" date="2021-04" db="EMBL/GenBank/DDBJ databases">
        <authorList>
            <person name="Yoon J."/>
        </authorList>
    </citation>
    <scope>NUCLEOTIDE SEQUENCE</scope>
    <source>
        <strain evidence="7">KMU-90</strain>
    </source>
</reference>
<feature type="transmembrane region" description="Helical" evidence="6">
    <location>
        <begin position="139"/>
        <end position="157"/>
    </location>
</feature>
<keyword evidence="8" id="KW-1185">Reference proteome</keyword>
<dbReference type="EMBL" id="JAGTUU010000008">
    <property type="protein sequence ID" value="MBS0126114.1"/>
    <property type="molecule type" value="Genomic_DNA"/>
</dbReference>